<dbReference type="OrthoDB" id="2082007at2"/>
<dbReference type="EMBL" id="MRWQ01000001">
    <property type="protein sequence ID" value="OKL38306.1"/>
    <property type="molecule type" value="Genomic_DNA"/>
</dbReference>
<dbReference type="Pfam" id="PF25888">
    <property type="entry name" value="WHD_DnaB"/>
    <property type="match status" value="1"/>
</dbReference>
<evidence type="ECO:0000313" key="5">
    <source>
        <dbReference type="EMBL" id="OKL38306.1"/>
    </source>
</evidence>
<dbReference type="RefSeq" id="WP_073710306.1">
    <property type="nucleotide sequence ID" value="NZ_MRWQ01000001.1"/>
</dbReference>
<dbReference type="InterPro" id="IPR058660">
    <property type="entry name" value="WHD_DnaB"/>
</dbReference>
<reference evidence="5 6" key="1">
    <citation type="submission" date="2016-12" db="EMBL/GenBank/DDBJ databases">
        <title>Domibacillus sp. SAOS 44 whole genome sequencing.</title>
        <authorList>
            <person name="Verma A."/>
            <person name="Krishnamurthi S."/>
        </authorList>
    </citation>
    <scope>NUCLEOTIDE SEQUENCE [LARGE SCALE GENOMIC DNA]</scope>
    <source>
        <strain evidence="5 6">SAOS 44</strain>
    </source>
</reference>
<dbReference type="AlphaFoldDB" id="A0A1Q5P7S7"/>
<dbReference type="InterPro" id="IPR006343">
    <property type="entry name" value="DnaB/C_C"/>
</dbReference>
<evidence type="ECO:0000259" key="3">
    <source>
        <dbReference type="Pfam" id="PF07261"/>
    </source>
</evidence>
<evidence type="ECO:0000256" key="2">
    <source>
        <dbReference type="SAM" id="MobiDB-lite"/>
    </source>
</evidence>
<organism evidence="5 6">
    <name type="scientific">Domibacillus mangrovi</name>
    <dbReference type="NCBI Taxonomy" id="1714354"/>
    <lineage>
        <taxon>Bacteria</taxon>
        <taxon>Bacillati</taxon>
        <taxon>Bacillota</taxon>
        <taxon>Bacilli</taxon>
        <taxon>Bacillales</taxon>
        <taxon>Bacillaceae</taxon>
        <taxon>Domibacillus</taxon>
    </lineage>
</organism>
<feature type="compositionally biased region" description="Basic and acidic residues" evidence="2">
    <location>
        <begin position="426"/>
        <end position="442"/>
    </location>
</feature>
<dbReference type="STRING" id="1714354.BLL40_02495"/>
<dbReference type="InterPro" id="IPR034829">
    <property type="entry name" value="DnaD-like_sf"/>
</dbReference>
<evidence type="ECO:0000259" key="4">
    <source>
        <dbReference type="Pfam" id="PF25888"/>
    </source>
</evidence>
<feature type="domain" description="Replicative helicase loading/DNA remodeling protein DnaB N-terminal winged helix" evidence="4">
    <location>
        <begin position="9"/>
        <end position="207"/>
    </location>
</feature>
<feature type="region of interest" description="Disordered" evidence="2">
    <location>
        <begin position="173"/>
        <end position="193"/>
    </location>
</feature>
<sequence>MNRHWNEIQPSDPYTISISGCIDSLEQKVITLLYQPLVGAQALSLYMTMCAEVENGKLSSGGAPHYHLMNTLCCNLQQIYEDRLKLEGIGLLKTYVKKIDESREFLYEIQQPLAPDQFFSDGLLNVFLYRKIGKPHFLRLKHMFCDKEVKSAEFRNVTHDFTDVFSTGYIDSQEAEKDSIPQQDSRFAGKGESSSPVIADSFDFSALELTLKDALIPKAALTPFVKETIEKLSFLYGIRPPEMKNFVLSAINEQDEIDVEGLRKSARDAYQFESGGRLPDMTPRIQTALSSPAAPELKTQEEKLIHYLETVSPRQLLIDISGSVPSKADMQIVEQVMLQYKLAPGVANVLIQYVMLKTDMKLSKSYVDKIASHWARKKVVTVLEAMNLAKSEQRQYDDWAQNKEKPKTPKRKATRQEKLPAWFTDTNKKEEKQTVDQSFEEEKRKLEEALKKRTERASAGEKD</sequence>
<keyword evidence="6" id="KW-1185">Reference proteome</keyword>
<comment type="similarity">
    <text evidence="1">Belongs to the DnaB/DnaD family.</text>
</comment>
<dbReference type="Pfam" id="PF07261">
    <property type="entry name" value="DnaB_2"/>
    <property type="match status" value="1"/>
</dbReference>
<gene>
    <name evidence="5" type="ORF">BLL40_02495</name>
</gene>
<feature type="region of interest" description="Disordered" evidence="2">
    <location>
        <begin position="397"/>
        <end position="442"/>
    </location>
</feature>
<feature type="compositionally biased region" description="Basic and acidic residues" evidence="2">
    <location>
        <begin position="397"/>
        <end position="407"/>
    </location>
</feature>
<proteinExistence type="inferred from homology"/>
<name>A0A1Q5P7S7_9BACI</name>
<evidence type="ECO:0000256" key="1">
    <source>
        <dbReference type="ARBA" id="ARBA00093462"/>
    </source>
</evidence>
<protein>
    <submittedName>
        <fullName evidence="5">Replication initiation and membrane attachment protein</fullName>
    </submittedName>
</protein>
<comment type="caution">
    <text evidence="5">The sequence shown here is derived from an EMBL/GenBank/DDBJ whole genome shotgun (WGS) entry which is preliminary data.</text>
</comment>
<accession>A0A1Q5P7S7</accession>
<feature type="domain" description="DnaB/C C-terminal" evidence="3">
    <location>
        <begin position="322"/>
        <end position="386"/>
    </location>
</feature>
<dbReference type="Gene3D" id="1.10.10.630">
    <property type="entry name" value="DnaD domain-like"/>
    <property type="match status" value="1"/>
</dbReference>
<dbReference type="Proteomes" id="UP000186524">
    <property type="component" value="Unassembled WGS sequence"/>
</dbReference>
<evidence type="ECO:0000313" key="6">
    <source>
        <dbReference type="Proteomes" id="UP000186524"/>
    </source>
</evidence>